<sequence>MRLPGAWWLLAPVTGTAFAVITVINASIYAETGVRTPDLRPAPSPAAWAACWEGLGLDGLRLFRWALLVDLAAFIPSYPPTLLLAGLQWWASRAGEHSLLAVPARHWLVAAAAAAALAAGFLADMLEDVLLLRQLNMLPTVDADLASPAAHATRTKFSGLALYMLIVAGFGLVGLRRRK</sequence>
<name>A0A0L0D9Y9_THETB</name>
<reference evidence="2 3" key="1">
    <citation type="submission" date="2010-05" db="EMBL/GenBank/DDBJ databases">
        <title>The Genome Sequence of Thecamonas trahens ATCC 50062.</title>
        <authorList>
            <consortium name="The Broad Institute Genome Sequencing Platform"/>
            <person name="Russ C."/>
            <person name="Cuomo C."/>
            <person name="Shea T."/>
            <person name="Young S.K."/>
            <person name="Zeng Q."/>
            <person name="Koehrsen M."/>
            <person name="Haas B."/>
            <person name="Borodovsky M."/>
            <person name="Guigo R."/>
            <person name="Alvarado L."/>
            <person name="Berlin A."/>
            <person name="Bochicchio J."/>
            <person name="Borenstein D."/>
            <person name="Chapman S."/>
            <person name="Chen Z."/>
            <person name="Freedman E."/>
            <person name="Gellesch M."/>
            <person name="Goldberg J."/>
            <person name="Griggs A."/>
            <person name="Gujja S."/>
            <person name="Heilman E."/>
            <person name="Heiman D."/>
            <person name="Hepburn T."/>
            <person name="Howarth C."/>
            <person name="Jen D."/>
            <person name="Larson L."/>
            <person name="Mehta T."/>
            <person name="Park D."/>
            <person name="Pearson M."/>
            <person name="Roberts A."/>
            <person name="Saif S."/>
            <person name="Shenoy N."/>
            <person name="Sisk P."/>
            <person name="Stolte C."/>
            <person name="Sykes S."/>
            <person name="Thomson T."/>
            <person name="Walk T."/>
            <person name="White J."/>
            <person name="Yandava C."/>
            <person name="Burger G."/>
            <person name="Gray M.W."/>
            <person name="Holland P.W.H."/>
            <person name="King N."/>
            <person name="Lang F.B.F."/>
            <person name="Roger A.J."/>
            <person name="Ruiz-Trillo I."/>
            <person name="Lander E."/>
            <person name="Nusbaum C."/>
        </authorList>
    </citation>
    <scope>NUCLEOTIDE SEQUENCE [LARGE SCALE GENOMIC DNA]</scope>
    <source>
        <strain evidence="2 3">ATCC 50062</strain>
    </source>
</reference>
<feature type="transmembrane region" description="Helical" evidence="1">
    <location>
        <begin position="157"/>
        <end position="175"/>
    </location>
</feature>
<feature type="transmembrane region" description="Helical" evidence="1">
    <location>
        <begin position="7"/>
        <end position="30"/>
    </location>
</feature>
<dbReference type="RefSeq" id="XP_013758324.1">
    <property type="nucleotide sequence ID" value="XM_013902870.1"/>
</dbReference>
<feature type="transmembrane region" description="Helical" evidence="1">
    <location>
        <begin position="62"/>
        <end position="87"/>
    </location>
</feature>
<proteinExistence type="predicted"/>
<feature type="transmembrane region" description="Helical" evidence="1">
    <location>
        <begin position="107"/>
        <end position="126"/>
    </location>
</feature>
<evidence type="ECO:0000256" key="1">
    <source>
        <dbReference type="SAM" id="Phobius"/>
    </source>
</evidence>
<keyword evidence="1" id="KW-0472">Membrane</keyword>
<gene>
    <name evidence="2" type="ORF">AMSG_04650</name>
</gene>
<dbReference type="EMBL" id="GL349452">
    <property type="protein sequence ID" value="KNC48906.1"/>
    <property type="molecule type" value="Genomic_DNA"/>
</dbReference>
<organism evidence="2 3">
    <name type="scientific">Thecamonas trahens ATCC 50062</name>
    <dbReference type="NCBI Taxonomy" id="461836"/>
    <lineage>
        <taxon>Eukaryota</taxon>
        <taxon>Apusozoa</taxon>
        <taxon>Apusomonadida</taxon>
        <taxon>Apusomonadidae</taxon>
        <taxon>Thecamonas</taxon>
    </lineage>
</organism>
<keyword evidence="1" id="KW-0812">Transmembrane</keyword>
<protein>
    <submittedName>
        <fullName evidence="2">Uncharacterized protein</fullName>
    </submittedName>
</protein>
<dbReference type="GeneID" id="25564186"/>
<evidence type="ECO:0000313" key="3">
    <source>
        <dbReference type="Proteomes" id="UP000054408"/>
    </source>
</evidence>
<accession>A0A0L0D9Y9</accession>
<dbReference type="Proteomes" id="UP000054408">
    <property type="component" value="Unassembled WGS sequence"/>
</dbReference>
<keyword evidence="1" id="KW-1133">Transmembrane helix</keyword>
<keyword evidence="3" id="KW-1185">Reference proteome</keyword>
<dbReference type="AlphaFoldDB" id="A0A0L0D9Y9"/>
<evidence type="ECO:0000313" key="2">
    <source>
        <dbReference type="EMBL" id="KNC48906.1"/>
    </source>
</evidence>